<sequence>MACGPEVVDYEGDCVRYGDDIFRESCFFDPKEERSNCLSPGIVVFVPTEPIVTSSSTSPGWFCIHEIAFKTGFRIPSPRIYQDAVQSLALAPNQLMPSCWKLLSGVASICERYDFPLVAHDIMNNYYARWYGKGRVIFRIRHNCPHLILNVDSAEDHTWRDKFMFIKKSSLGEAGAFIPEFLNDRVGDRWRAYQCEESNERVQMFLGCDEEEMSWSYLSGRMFSSFTRTAPLPIVVGSRVAGLESLQARHDSVLGAYYSMQTRIQMMRTTETEREGWDLSSEIGLFKRLFPNEAIPGGPGVDRPRDFADSEEDEDPQSSILPPDLAYVDDEEVSE</sequence>
<organism evidence="2 3">
    <name type="scientific">Saponaria officinalis</name>
    <name type="common">Common soapwort</name>
    <name type="synonym">Lychnis saponaria</name>
    <dbReference type="NCBI Taxonomy" id="3572"/>
    <lineage>
        <taxon>Eukaryota</taxon>
        <taxon>Viridiplantae</taxon>
        <taxon>Streptophyta</taxon>
        <taxon>Embryophyta</taxon>
        <taxon>Tracheophyta</taxon>
        <taxon>Spermatophyta</taxon>
        <taxon>Magnoliopsida</taxon>
        <taxon>eudicotyledons</taxon>
        <taxon>Gunneridae</taxon>
        <taxon>Pentapetalae</taxon>
        <taxon>Caryophyllales</taxon>
        <taxon>Caryophyllaceae</taxon>
        <taxon>Caryophylleae</taxon>
        <taxon>Saponaria</taxon>
    </lineage>
</organism>
<evidence type="ECO:0000313" key="3">
    <source>
        <dbReference type="Proteomes" id="UP001443914"/>
    </source>
</evidence>
<feature type="region of interest" description="Disordered" evidence="1">
    <location>
        <begin position="291"/>
        <end position="335"/>
    </location>
</feature>
<evidence type="ECO:0000313" key="2">
    <source>
        <dbReference type="EMBL" id="KAK9713167.1"/>
    </source>
</evidence>
<dbReference type="EMBL" id="JBDFQZ010000006">
    <property type="protein sequence ID" value="KAK9713167.1"/>
    <property type="molecule type" value="Genomic_DNA"/>
</dbReference>
<protein>
    <submittedName>
        <fullName evidence="2">Uncharacterized protein</fullName>
    </submittedName>
</protein>
<dbReference type="AlphaFoldDB" id="A0AAW1K6B9"/>
<keyword evidence="3" id="KW-1185">Reference proteome</keyword>
<evidence type="ECO:0000256" key="1">
    <source>
        <dbReference type="SAM" id="MobiDB-lite"/>
    </source>
</evidence>
<reference evidence="2" key="1">
    <citation type="submission" date="2024-03" db="EMBL/GenBank/DDBJ databases">
        <title>WGS assembly of Saponaria officinalis var. Norfolk2.</title>
        <authorList>
            <person name="Jenkins J."/>
            <person name="Shu S."/>
            <person name="Grimwood J."/>
            <person name="Barry K."/>
            <person name="Goodstein D."/>
            <person name="Schmutz J."/>
            <person name="Leebens-Mack J."/>
            <person name="Osbourn A."/>
        </authorList>
    </citation>
    <scope>NUCLEOTIDE SEQUENCE [LARGE SCALE GENOMIC DNA]</scope>
    <source>
        <strain evidence="2">JIC</strain>
    </source>
</reference>
<gene>
    <name evidence="2" type="ORF">RND81_06G008200</name>
</gene>
<name>A0AAW1K6B9_SAPOF</name>
<accession>A0AAW1K6B9</accession>
<proteinExistence type="predicted"/>
<comment type="caution">
    <text evidence="2">The sequence shown here is derived from an EMBL/GenBank/DDBJ whole genome shotgun (WGS) entry which is preliminary data.</text>
</comment>
<dbReference type="Proteomes" id="UP001443914">
    <property type="component" value="Unassembled WGS sequence"/>
</dbReference>